<reference evidence="2 3" key="1">
    <citation type="submission" date="2016-11" db="EMBL/GenBank/DDBJ databases">
        <title>Comparative genomics of Acidibacillus ferroxidans species.</title>
        <authorList>
            <person name="Oliveira G."/>
            <person name="Nunes G."/>
            <person name="Oliveira R."/>
            <person name="Araujo F."/>
            <person name="Salim A."/>
            <person name="Scholte L."/>
            <person name="Morais D."/>
            <person name="Nancucheo I."/>
            <person name="Johnson D.B."/>
            <person name="Grail B."/>
            <person name="Bittencourt J."/>
            <person name="Valadares R."/>
        </authorList>
    </citation>
    <scope>NUCLEOTIDE SEQUENCE [LARGE SCALE GENOMIC DNA]</scope>
    <source>
        <strain evidence="2 3">Y002</strain>
    </source>
</reference>
<comment type="caution">
    <text evidence="2">The sequence shown here is derived from an EMBL/GenBank/DDBJ whole genome shotgun (WGS) entry which is preliminary data.</text>
</comment>
<accession>A0A2U3D920</accession>
<dbReference type="Proteomes" id="UP000245380">
    <property type="component" value="Unassembled WGS sequence"/>
</dbReference>
<evidence type="ECO:0000313" key="3">
    <source>
        <dbReference type="Proteomes" id="UP000245380"/>
    </source>
</evidence>
<organism evidence="2 3">
    <name type="scientific">Sulfoacidibacillus thermotolerans</name>
    <name type="common">Acidibacillus sulfuroxidans</name>
    <dbReference type="NCBI Taxonomy" id="1765684"/>
    <lineage>
        <taxon>Bacteria</taxon>
        <taxon>Bacillati</taxon>
        <taxon>Bacillota</taxon>
        <taxon>Bacilli</taxon>
        <taxon>Bacillales</taxon>
        <taxon>Alicyclobacillaceae</taxon>
        <taxon>Sulfoacidibacillus</taxon>
    </lineage>
</organism>
<dbReference type="EMBL" id="MPDK01000009">
    <property type="protein sequence ID" value="PWI57776.1"/>
    <property type="molecule type" value="Genomic_DNA"/>
</dbReference>
<gene>
    <name evidence="2" type="ORF">BM613_07290</name>
</gene>
<feature type="region of interest" description="Disordered" evidence="1">
    <location>
        <begin position="1"/>
        <end position="23"/>
    </location>
</feature>
<sequence length="97" mass="11019">MLDTREASTAENVSSKAEVVDGASAEGTGNVATVDSRKFTDYIFKDGVIYLKMELNMEKTRCLKAWGTTKAVRINWLRFIRNKLLRNSKLVIFLWVS</sequence>
<protein>
    <submittedName>
        <fullName evidence="2">Uncharacterized protein</fullName>
    </submittedName>
</protein>
<evidence type="ECO:0000256" key="1">
    <source>
        <dbReference type="SAM" id="MobiDB-lite"/>
    </source>
</evidence>
<name>A0A2U3D920_SULT2</name>
<proteinExistence type="predicted"/>
<keyword evidence="3" id="KW-1185">Reference proteome</keyword>
<dbReference type="AlphaFoldDB" id="A0A2U3D920"/>
<evidence type="ECO:0000313" key="2">
    <source>
        <dbReference type="EMBL" id="PWI57776.1"/>
    </source>
</evidence>